<comment type="caution">
    <text evidence="2">The sequence shown here is derived from an EMBL/GenBank/DDBJ whole genome shotgun (WGS) entry which is preliminary data.</text>
</comment>
<feature type="transmembrane region" description="Helical" evidence="1">
    <location>
        <begin position="7"/>
        <end position="26"/>
    </location>
</feature>
<gene>
    <name evidence="2" type="ORF">COV91_05525</name>
</gene>
<accession>A0A2H0KAB2</accession>
<keyword evidence="1" id="KW-0472">Membrane</keyword>
<evidence type="ECO:0000313" key="2">
    <source>
        <dbReference type="EMBL" id="PIQ68157.1"/>
    </source>
</evidence>
<dbReference type="EMBL" id="PCVG01000076">
    <property type="protein sequence ID" value="PIQ68157.1"/>
    <property type="molecule type" value="Genomic_DNA"/>
</dbReference>
<protein>
    <submittedName>
        <fullName evidence="2">Uncharacterized protein</fullName>
    </submittedName>
</protein>
<reference evidence="2 3" key="1">
    <citation type="submission" date="2017-09" db="EMBL/GenBank/DDBJ databases">
        <title>Depth-based differentiation of microbial function through sediment-hosted aquifers and enrichment of novel symbionts in the deep terrestrial subsurface.</title>
        <authorList>
            <person name="Probst A.J."/>
            <person name="Ladd B."/>
            <person name="Jarett J.K."/>
            <person name="Geller-Mcgrath D.E."/>
            <person name="Sieber C.M."/>
            <person name="Emerson J.B."/>
            <person name="Anantharaman K."/>
            <person name="Thomas B.C."/>
            <person name="Malmstrom R."/>
            <person name="Stieglmeier M."/>
            <person name="Klingl A."/>
            <person name="Woyke T."/>
            <person name="Ryan C.M."/>
            <person name="Banfield J.F."/>
        </authorList>
    </citation>
    <scope>NUCLEOTIDE SEQUENCE [LARGE SCALE GENOMIC DNA]</scope>
    <source>
        <strain evidence="2">CG11_big_fil_rev_8_21_14_0_20_46_11</strain>
    </source>
</reference>
<dbReference type="AlphaFoldDB" id="A0A2H0KAB2"/>
<dbReference type="Proteomes" id="UP000229342">
    <property type="component" value="Unassembled WGS sequence"/>
</dbReference>
<keyword evidence="1" id="KW-1133">Transmembrane helix</keyword>
<organism evidence="2 3">
    <name type="scientific">Candidatus Taylorbacteria bacterium CG11_big_fil_rev_8_21_14_0_20_46_11</name>
    <dbReference type="NCBI Taxonomy" id="1975025"/>
    <lineage>
        <taxon>Bacteria</taxon>
        <taxon>Candidatus Tayloriibacteriota</taxon>
    </lineage>
</organism>
<sequence length="72" mass="8313">MKGNRGFIKTILVIVIGLIMLGYFGYNLKDIVSSPTVHENLVYVWDLIVKLWNTFLATPILWVWDKLQGLFS</sequence>
<feature type="transmembrane region" description="Helical" evidence="1">
    <location>
        <begin position="42"/>
        <end position="64"/>
    </location>
</feature>
<keyword evidence="1" id="KW-0812">Transmembrane</keyword>
<evidence type="ECO:0000313" key="3">
    <source>
        <dbReference type="Proteomes" id="UP000229342"/>
    </source>
</evidence>
<proteinExistence type="predicted"/>
<evidence type="ECO:0000256" key="1">
    <source>
        <dbReference type="SAM" id="Phobius"/>
    </source>
</evidence>
<name>A0A2H0KAB2_9BACT</name>